<sequence length="324" mass="35573">MKNDKKVFILIEAILAVVFLIVAAFMLFDRADDRIQKISVVLQDSDSSQWSALKYGLEMAAADYDAELFVVSTGGSLTVEEEEALLEKEIDNGANGIIVQPVAGEGTEEMLEKIGRKVPVMQVESAVTTDDETSALPVARPDHYEMGAALADELLKDFNGSLEGKTLGIVANSKDTSAFQDKEEGFMDGIAQAGGEVRWTVNDYSGQEEELALPAYPEVDIIIALDDRCLIQAGEDAANKNLYGAVVYGIGNSMEAFYYLDYGSVECLIVPDEFNVGYESVRGLIQKLQHPFRRVSVRSLSYSVVRKETLFSADNQNILFTMTQ</sequence>
<reference evidence="6" key="2">
    <citation type="submission" date="2021-04" db="EMBL/GenBank/DDBJ databases">
        <authorList>
            <person name="Gilroy R."/>
        </authorList>
    </citation>
    <scope>NUCLEOTIDE SEQUENCE</scope>
    <source>
        <strain evidence="6">CHK179-28034</strain>
    </source>
</reference>
<reference evidence="6" key="1">
    <citation type="journal article" date="2021" name="PeerJ">
        <title>Extensive microbial diversity within the chicken gut microbiome revealed by metagenomics and culture.</title>
        <authorList>
            <person name="Gilroy R."/>
            <person name="Ravi A."/>
            <person name="Getino M."/>
            <person name="Pursley I."/>
            <person name="Horton D.L."/>
            <person name="Alikhan N.F."/>
            <person name="Baker D."/>
            <person name="Gharbi K."/>
            <person name="Hall N."/>
            <person name="Watson M."/>
            <person name="Adriaenssens E.M."/>
            <person name="Foster-Nyarko E."/>
            <person name="Jarju S."/>
            <person name="Secka A."/>
            <person name="Antonio M."/>
            <person name="Oren A."/>
            <person name="Chaudhuri R.R."/>
            <person name="La Ragione R."/>
            <person name="Hildebrand F."/>
            <person name="Pallen M.J."/>
        </authorList>
    </citation>
    <scope>NUCLEOTIDE SEQUENCE</scope>
    <source>
        <strain evidence="6">CHK179-28034</strain>
    </source>
</reference>
<dbReference type="SUPFAM" id="SSF53822">
    <property type="entry name" value="Periplasmic binding protein-like I"/>
    <property type="match status" value="1"/>
</dbReference>
<organism evidence="6 7">
    <name type="scientific">Candidatus Anaerobutyricum stercoris</name>
    <dbReference type="NCBI Taxonomy" id="2838457"/>
    <lineage>
        <taxon>Bacteria</taxon>
        <taxon>Bacillati</taxon>
        <taxon>Bacillota</taxon>
        <taxon>Clostridia</taxon>
        <taxon>Lachnospirales</taxon>
        <taxon>Lachnospiraceae</taxon>
        <taxon>Anaerobutyricum</taxon>
    </lineage>
</organism>
<dbReference type="GO" id="GO:0030313">
    <property type="term" value="C:cell envelope"/>
    <property type="evidence" value="ECO:0007669"/>
    <property type="project" value="UniProtKB-SubCell"/>
</dbReference>
<dbReference type="GO" id="GO:0030246">
    <property type="term" value="F:carbohydrate binding"/>
    <property type="evidence" value="ECO:0007669"/>
    <property type="project" value="UniProtKB-ARBA"/>
</dbReference>
<dbReference type="PANTHER" id="PTHR46847">
    <property type="entry name" value="D-ALLOSE-BINDING PERIPLASMIC PROTEIN-RELATED"/>
    <property type="match status" value="1"/>
</dbReference>
<feature type="transmembrane region" description="Helical" evidence="4">
    <location>
        <begin position="7"/>
        <end position="28"/>
    </location>
</feature>
<dbReference type="Proteomes" id="UP000824049">
    <property type="component" value="Unassembled WGS sequence"/>
</dbReference>
<comment type="subcellular location">
    <subcellularLocation>
        <location evidence="1">Cell envelope</location>
    </subcellularLocation>
</comment>
<evidence type="ECO:0000256" key="4">
    <source>
        <dbReference type="SAM" id="Phobius"/>
    </source>
</evidence>
<keyword evidence="4" id="KW-1133">Transmembrane helix</keyword>
<evidence type="ECO:0000256" key="1">
    <source>
        <dbReference type="ARBA" id="ARBA00004196"/>
    </source>
</evidence>
<name>A0A9D2J6U2_9FIRM</name>
<protein>
    <submittedName>
        <fullName evidence="6">Substrate-binding domain-containing protein</fullName>
    </submittedName>
</protein>
<dbReference type="InterPro" id="IPR028082">
    <property type="entry name" value="Peripla_BP_I"/>
</dbReference>
<evidence type="ECO:0000256" key="2">
    <source>
        <dbReference type="ARBA" id="ARBA00007639"/>
    </source>
</evidence>
<keyword evidence="4" id="KW-0472">Membrane</keyword>
<evidence type="ECO:0000259" key="5">
    <source>
        <dbReference type="Pfam" id="PF13407"/>
    </source>
</evidence>
<evidence type="ECO:0000256" key="3">
    <source>
        <dbReference type="ARBA" id="ARBA00022729"/>
    </source>
</evidence>
<gene>
    <name evidence="6" type="ORF">H9968_04695</name>
</gene>
<keyword evidence="4" id="KW-0812">Transmembrane</keyword>
<dbReference type="InterPro" id="IPR025997">
    <property type="entry name" value="SBP_2_dom"/>
</dbReference>
<dbReference type="EMBL" id="DXBR01000046">
    <property type="protein sequence ID" value="HIZ39215.1"/>
    <property type="molecule type" value="Genomic_DNA"/>
</dbReference>
<evidence type="ECO:0000313" key="6">
    <source>
        <dbReference type="EMBL" id="HIZ39215.1"/>
    </source>
</evidence>
<keyword evidence="3" id="KW-0732">Signal</keyword>
<comment type="caution">
    <text evidence="6">The sequence shown here is derived from an EMBL/GenBank/DDBJ whole genome shotgun (WGS) entry which is preliminary data.</text>
</comment>
<feature type="domain" description="Periplasmic binding protein" evidence="5">
    <location>
        <begin position="38"/>
        <end position="289"/>
    </location>
</feature>
<dbReference type="PANTHER" id="PTHR46847:SF1">
    <property type="entry name" value="D-ALLOSE-BINDING PERIPLASMIC PROTEIN-RELATED"/>
    <property type="match status" value="1"/>
</dbReference>
<dbReference type="Gene3D" id="3.40.50.2300">
    <property type="match status" value="2"/>
</dbReference>
<dbReference type="Pfam" id="PF13407">
    <property type="entry name" value="Peripla_BP_4"/>
    <property type="match status" value="1"/>
</dbReference>
<comment type="similarity">
    <text evidence="2">Belongs to the bacterial solute-binding protein 2 family.</text>
</comment>
<proteinExistence type="inferred from homology"/>
<dbReference type="AlphaFoldDB" id="A0A9D2J6U2"/>
<accession>A0A9D2J6U2</accession>
<evidence type="ECO:0000313" key="7">
    <source>
        <dbReference type="Proteomes" id="UP000824049"/>
    </source>
</evidence>